<dbReference type="EMBL" id="JBEFKJ010000069">
    <property type="protein sequence ID" value="KAL2036553.1"/>
    <property type="molecule type" value="Genomic_DNA"/>
</dbReference>
<evidence type="ECO:0000313" key="1">
    <source>
        <dbReference type="EMBL" id="KAL2036553.1"/>
    </source>
</evidence>
<accession>A0ABR3ZTR1</accession>
<comment type="caution">
    <text evidence="1">The sequence shown here is derived from an EMBL/GenBank/DDBJ whole genome shotgun (WGS) entry which is preliminary data.</text>
</comment>
<dbReference type="Proteomes" id="UP001590950">
    <property type="component" value="Unassembled WGS sequence"/>
</dbReference>
<sequence length="109" mass="12606">MQPYLVATLFTGVQSKNCGPWADLETKTELDRLMRQMWKDTMRKLDLRDKVDADIDNAPSPIEARMMFDKIAGTRTQFMEKIRSTVKNHYMFGTLGDSIADCYESRTCD</sequence>
<name>A0ABR3ZTR1_9LECA</name>
<protein>
    <submittedName>
        <fullName evidence="1">Uncharacterized protein</fullName>
    </submittedName>
</protein>
<keyword evidence="2" id="KW-1185">Reference proteome</keyword>
<gene>
    <name evidence="1" type="ORF">N7G274_010738</name>
</gene>
<evidence type="ECO:0000313" key="2">
    <source>
        <dbReference type="Proteomes" id="UP001590950"/>
    </source>
</evidence>
<organism evidence="1 2">
    <name type="scientific">Stereocaulon virgatum</name>
    <dbReference type="NCBI Taxonomy" id="373712"/>
    <lineage>
        <taxon>Eukaryota</taxon>
        <taxon>Fungi</taxon>
        <taxon>Dikarya</taxon>
        <taxon>Ascomycota</taxon>
        <taxon>Pezizomycotina</taxon>
        <taxon>Lecanoromycetes</taxon>
        <taxon>OSLEUM clade</taxon>
        <taxon>Lecanoromycetidae</taxon>
        <taxon>Lecanorales</taxon>
        <taxon>Lecanorineae</taxon>
        <taxon>Stereocaulaceae</taxon>
        <taxon>Stereocaulon</taxon>
    </lineage>
</organism>
<proteinExistence type="predicted"/>
<reference evidence="1 2" key="1">
    <citation type="submission" date="2024-09" db="EMBL/GenBank/DDBJ databases">
        <title>Rethinking Asexuality: The Enigmatic Case of Functional Sexual Genes in Lepraria (Stereocaulaceae).</title>
        <authorList>
            <person name="Doellman M."/>
            <person name="Sun Y."/>
            <person name="Barcenas-Pena A."/>
            <person name="Lumbsch H.T."/>
            <person name="Grewe F."/>
        </authorList>
    </citation>
    <scope>NUCLEOTIDE SEQUENCE [LARGE SCALE GENOMIC DNA]</scope>
    <source>
        <strain evidence="1 2">Mercado 3170</strain>
    </source>
</reference>